<feature type="transmembrane region" description="Helical" evidence="8">
    <location>
        <begin position="6"/>
        <end position="29"/>
    </location>
</feature>
<dbReference type="Proteomes" id="UP000887458">
    <property type="component" value="Unassembled WGS sequence"/>
</dbReference>
<dbReference type="Gene3D" id="1.10.630.10">
    <property type="entry name" value="Cytochrome P450"/>
    <property type="match status" value="2"/>
</dbReference>
<dbReference type="InterPro" id="IPR002401">
    <property type="entry name" value="Cyt_P450_E_grp-I"/>
</dbReference>
<evidence type="ECO:0000256" key="6">
    <source>
        <dbReference type="ARBA" id="ARBA00023033"/>
    </source>
</evidence>
<dbReference type="InterPro" id="IPR036396">
    <property type="entry name" value="Cyt_P450_sf"/>
</dbReference>
<evidence type="ECO:0000256" key="4">
    <source>
        <dbReference type="ARBA" id="ARBA00023002"/>
    </source>
</evidence>
<dbReference type="PANTHER" id="PTHR24302:SF15">
    <property type="entry name" value="FATTY-ACID PEROXYGENASE"/>
    <property type="match status" value="1"/>
</dbReference>
<keyword evidence="8" id="KW-1133">Transmembrane helix</keyword>
<dbReference type="EMBL" id="NJHN03000032">
    <property type="protein sequence ID" value="KAH9423342.1"/>
    <property type="molecule type" value="Genomic_DNA"/>
</dbReference>
<evidence type="ECO:0000256" key="7">
    <source>
        <dbReference type="ARBA" id="ARBA00043906"/>
    </source>
</evidence>
<keyword evidence="8" id="KW-0812">Transmembrane</keyword>
<sequence>MLSISLLVHYFYYLIGFLSIIPLLIWIYIELKEYQIKQRCKRQNLPYVRLPAWNFTVLFGYGQRFDLFITKAINEHGKIFGFNMFNRMTISIADPELVQIVCNREFTKFPNHRSMVTNDPIWDNFLFVLNDEDWKRLRAIVSPTFSTGKLRKVKPTLDENIQLMCKHLNKMIENDPYVNMKEVVGGFTMDSIVQISMGIKIDSLQDPNNPIIQNARKLFGQDISFMDLTIFALASAFPNLLKMIGLKIQPDALNYLANISKEIIKKKREQMKTRNETQKANNFIELILEVEQEQKQILEQSGKPFKHINNDELIAQCVTFFTAGFDTTTSAILYAVYLFASNPDKQEKIYKSIIETLEKLAKERDDGCLDPYELITFESLNQFEYFNAALNESMRLLTIVFSIDRMATEDVHLETSDKKISFNVRKGDIIRIPVIDLHNDPDNFYEPKKFIPERFLPENQSNPDKQFNKSAFLPFGSGPRKCIATTLALLVSKMMLIHFIRLYRLSLCSKTKLDFHVVIDSLIPKDIILKVDKLQIVCNREFTKFPNRRNMVTHDPIWDNFLFVLNDEDWKRLRAIVSPTFSSGKVRKVKPTLDENIQLMCKHLNKMIDNDPCVNMKQVVGGFTMDSIIQISMGIKIDSLQDPNNPIIQNARKLFGQDISFMDLTIFALASAFPNLLKMIGLKIQPDALNFLSNISKEIIKKKREQMKTRNETQKANNFIELILEVEQEQKQILEQSGKPFKHINNDELIAQCVTFFTAGFDTTSSAILFTTYLLASNPDKQEKLYKSIIETMKKLAKERDDGCNDPYELITFESLNQFEYFNAALNESMRLLTIIFVIERIATEDIHLETSDKKISFDVRKGDLIRIPVIDLHNDPNNFYEPNKFIPERFLPENQTDPDKQFNKSAFLPFGSGPRKCIATTLALLEAKMMLIHFIRLYRISLCTKTKLDFYVNFDSLVPKDIIMKVEKR</sequence>
<dbReference type="InterPro" id="IPR017972">
    <property type="entry name" value="Cyt_P450_CS"/>
</dbReference>
<keyword evidence="10" id="KW-1185">Reference proteome</keyword>
<dbReference type="SUPFAM" id="SSF48264">
    <property type="entry name" value="Cytochrome P450"/>
    <property type="match status" value="2"/>
</dbReference>
<organism evidence="9 10">
    <name type="scientific">Dermatophagoides pteronyssinus</name>
    <name type="common">European house dust mite</name>
    <dbReference type="NCBI Taxonomy" id="6956"/>
    <lineage>
        <taxon>Eukaryota</taxon>
        <taxon>Metazoa</taxon>
        <taxon>Ecdysozoa</taxon>
        <taxon>Arthropoda</taxon>
        <taxon>Chelicerata</taxon>
        <taxon>Arachnida</taxon>
        <taxon>Acari</taxon>
        <taxon>Acariformes</taxon>
        <taxon>Sarcoptiformes</taxon>
        <taxon>Astigmata</taxon>
        <taxon>Psoroptidia</taxon>
        <taxon>Analgoidea</taxon>
        <taxon>Pyroglyphidae</taxon>
        <taxon>Dermatophagoidinae</taxon>
        <taxon>Dermatophagoides</taxon>
    </lineage>
</organism>
<evidence type="ECO:0000313" key="9">
    <source>
        <dbReference type="EMBL" id="KAH9423342.1"/>
    </source>
</evidence>
<dbReference type="PROSITE" id="PS00086">
    <property type="entry name" value="CYTOCHROME_P450"/>
    <property type="match status" value="2"/>
</dbReference>
<keyword evidence="4" id="KW-0560">Oxidoreductase</keyword>
<name>A0ABQ8JLP4_DERPT</name>
<dbReference type="InterPro" id="IPR050705">
    <property type="entry name" value="Cytochrome_P450_3A"/>
</dbReference>
<comment type="similarity">
    <text evidence="1">Belongs to the cytochrome P450 family.</text>
</comment>
<dbReference type="Pfam" id="PF00067">
    <property type="entry name" value="p450"/>
    <property type="match status" value="2"/>
</dbReference>
<reference evidence="9 10" key="1">
    <citation type="journal article" date="2018" name="J. Allergy Clin. Immunol.">
        <title>High-quality assembly of Dermatophagoides pteronyssinus genome and transcriptome reveals a wide range of novel allergens.</title>
        <authorList>
            <person name="Liu X.Y."/>
            <person name="Yang K.Y."/>
            <person name="Wang M.Q."/>
            <person name="Kwok J.S."/>
            <person name="Zeng X."/>
            <person name="Yang Z."/>
            <person name="Xiao X.J."/>
            <person name="Lau C.P."/>
            <person name="Li Y."/>
            <person name="Huang Z.M."/>
            <person name="Ba J.G."/>
            <person name="Yim A.K."/>
            <person name="Ouyang C.Y."/>
            <person name="Ngai S.M."/>
            <person name="Chan T.F."/>
            <person name="Leung E.L."/>
            <person name="Liu L."/>
            <person name="Liu Z.G."/>
            <person name="Tsui S.K."/>
        </authorList>
    </citation>
    <scope>NUCLEOTIDE SEQUENCE [LARGE SCALE GENOMIC DNA]</scope>
    <source>
        <strain evidence="9">Derp</strain>
    </source>
</reference>
<dbReference type="PRINTS" id="PR00463">
    <property type="entry name" value="EP450I"/>
</dbReference>
<comment type="function">
    <text evidence="7">Cytochromes P450 are a group of heme-thiolate monooxygenases. They oxidize a variety of structurally unrelated compounds, including steroids, fatty acids, and xenobiotics.</text>
</comment>
<evidence type="ECO:0000256" key="8">
    <source>
        <dbReference type="SAM" id="Phobius"/>
    </source>
</evidence>
<evidence type="ECO:0000256" key="1">
    <source>
        <dbReference type="ARBA" id="ARBA00010617"/>
    </source>
</evidence>
<keyword evidence="3" id="KW-0479">Metal-binding</keyword>
<dbReference type="PANTHER" id="PTHR24302">
    <property type="entry name" value="CYTOCHROME P450 FAMILY 3"/>
    <property type="match status" value="1"/>
</dbReference>
<evidence type="ECO:0000313" key="10">
    <source>
        <dbReference type="Proteomes" id="UP000887458"/>
    </source>
</evidence>
<comment type="caution">
    <text evidence="9">The sequence shown here is derived from an EMBL/GenBank/DDBJ whole genome shotgun (WGS) entry which is preliminary data.</text>
</comment>
<keyword evidence="2" id="KW-0349">Heme</keyword>
<keyword evidence="5" id="KW-0408">Iron</keyword>
<keyword evidence="8" id="KW-0472">Membrane</keyword>
<reference evidence="9 10" key="2">
    <citation type="journal article" date="2022" name="Mol. Biol. Evol.">
        <title>Comparative Genomics Reveals Insights into the Divergent Evolution of Astigmatic Mites and Household Pest Adaptations.</title>
        <authorList>
            <person name="Xiong Q."/>
            <person name="Wan A.T."/>
            <person name="Liu X."/>
            <person name="Fung C.S."/>
            <person name="Xiao X."/>
            <person name="Malainual N."/>
            <person name="Hou J."/>
            <person name="Wang L."/>
            <person name="Wang M."/>
            <person name="Yang K.Y."/>
            <person name="Cui Y."/>
            <person name="Leung E.L."/>
            <person name="Nong W."/>
            <person name="Shin S.K."/>
            <person name="Au S.W."/>
            <person name="Jeong K.Y."/>
            <person name="Chew F.T."/>
            <person name="Hui J.H."/>
            <person name="Leung T.F."/>
            <person name="Tungtrongchitr A."/>
            <person name="Zhong N."/>
            <person name="Liu Z."/>
            <person name="Tsui S.K."/>
        </authorList>
    </citation>
    <scope>NUCLEOTIDE SEQUENCE [LARGE SCALE GENOMIC DNA]</scope>
    <source>
        <strain evidence="9">Derp</strain>
    </source>
</reference>
<protein>
    <submittedName>
        <fullName evidence="9">Uncharacterized protein</fullName>
    </submittedName>
</protein>
<evidence type="ECO:0000256" key="3">
    <source>
        <dbReference type="ARBA" id="ARBA00022723"/>
    </source>
</evidence>
<proteinExistence type="inferred from homology"/>
<dbReference type="InterPro" id="IPR001128">
    <property type="entry name" value="Cyt_P450"/>
</dbReference>
<gene>
    <name evidence="9" type="ORF">DERP_003621</name>
</gene>
<keyword evidence="6" id="KW-0503">Monooxygenase</keyword>
<evidence type="ECO:0000256" key="2">
    <source>
        <dbReference type="ARBA" id="ARBA00022617"/>
    </source>
</evidence>
<evidence type="ECO:0000256" key="5">
    <source>
        <dbReference type="ARBA" id="ARBA00023004"/>
    </source>
</evidence>
<accession>A0ABQ8JLP4</accession>
<dbReference type="PRINTS" id="PR00385">
    <property type="entry name" value="P450"/>
</dbReference>